<evidence type="ECO:0000313" key="3">
    <source>
        <dbReference type="Proteomes" id="UP000218334"/>
    </source>
</evidence>
<evidence type="ECO:0000313" key="2">
    <source>
        <dbReference type="EMBL" id="PBK67972.1"/>
    </source>
</evidence>
<reference evidence="3" key="1">
    <citation type="journal article" date="2017" name="Nat. Ecol. Evol.">
        <title>Genome expansion and lineage-specific genetic innovations in the forest pathogenic fungi Armillaria.</title>
        <authorList>
            <person name="Sipos G."/>
            <person name="Prasanna A.N."/>
            <person name="Walter M.C."/>
            <person name="O'Connor E."/>
            <person name="Balint B."/>
            <person name="Krizsan K."/>
            <person name="Kiss B."/>
            <person name="Hess J."/>
            <person name="Varga T."/>
            <person name="Slot J."/>
            <person name="Riley R."/>
            <person name="Boka B."/>
            <person name="Rigling D."/>
            <person name="Barry K."/>
            <person name="Lee J."/>
            <person name="Mihaltcheva S."/>
            <person name="LaButti K."/>
            <person name="Lipzen A."/>
            <person name="Waldron R."/>
            <person name="Moloney N.M."/>
            <person name="Sperisen C."/>
            <person name="Kredics L."/>
            <person name="Vagvoelgyi C."/>
            <person name="Patrignani A."/>
            <person name="Fitzpatrick D."/>
            <person name="Nagy I."/>
            <person name="Doyle S."/>
            <person name="Anderson J.B."/>
            <person name="Grigoriev I.V."/>
            <person name="Gueldener U."/>
            <person name="Muensterkoetter M."/>
            <person name="Nagy L.G."/>
        </authorList>
    </citation>
    <scope>NUCLEOTIDE SEQUENCE [LARGE SCALE GENOMIC DNA]</scope>
    <source>
        <strain evidence="3">28-4</strain>
    </source>
</reference>
<accession>A0A2H3BLW2</accession>
<proteinExistence type="predicted"/>
<dbReference type="AlphaFoldDB" id="A0A2H3BLW2"/>
<sequence>MISSLEINLAMRRTFTNLYQKRETKAEASAYEGETKKESIAGRAPSPETGHRYGWNQAILARVIRYSTSTVRMGL</sequence>
<dbReference type="Proteomes" id="UP000218334">
    <property type="component" value="Unassembled WGS sequence"/>
</dbReference>
<feature type="region of interest" description="Disordered" evidence="1">
    <location>
        <begin position="28"/>
        <end position="48"/>
    </location>
</feature>
<evidence type="ECO:0000256" key="1">
    <source>
        <dbReference type="SAM" id="MobiDB-lite"/>
    </source>
</evidence>
<name>A0A2H3BLW2_9AGAR</name>
<dbReference type="EMBL" id="KZ293434">
    <property type="protein sequence ID" value="PBK67972.1"/>
    <property type="molecule type" value="Genomic_DNA"/>
</dbReference>
<gene>
    <name evidence="2" type="ORF">ARMSODRAFT_958521</name>
</gene>
<keyword evidence="3" id="KW-1185">Reference proteome</keyword>
<organism evidence="2 3">
    <name type="scientific">Armillaria solidipes</name>
    <dbReference type="NCBI Taxonomy" id="1076256"/>
    <lineage>
        <taxon>Eukaryota</taxon>
        <taxon>Fungi</taxon>
        <taxon>Dikarya</taxon>
        <taxon>Basidiomycota</taxon>
        <taxon>Agaricomycotina</taxon>
        <taxon>Agaricomycetes</taxon>
        <taxon>Agaricomycetidae</taxon>
        <taxon>Agaricales</taxon>
        <taxon>Marasmiineae</taxon>
        <taxon>Physalacriaceae</taxon>
        <taxon>Armillaria</taxon>
    </lineage>
</organism>
<protein>
    <submittedName>
        <fullName evidence="2">Uncharacterized protein</fullName>
    </submittedName>
</protein>